<keyword evidence="6" id="KW-0325">Glycoprotein</keyword>
<evidence type="ECO:0000313" key="9">
    <source>
        <dbReference type="EMBL" id="CAI5759410.1"/>
    </source>
</evidence>
<gene>
    <name evidence="9" type="ORF">CANVERA_P3923</name>
</gene>
<dbReference type="PRINTS" id="PR00724">
    <property type="entry name" value="CRBOXYPTASEC"/>
</dbReference>
<evidence type="ECO:0000256" key="5">
    <source>
        <dbReference type="ARBA" id="ARBA00022801"/>
    </source>
</evidence>
<dbReference type="Proteomes" id="UP001152885">
    <property type="component" value="Unassembled WGS sequence"/>
</dbReference>
<reference evidence="9" key="1">
    <citation type="submission" date="2022-12" db="EMBL/GenBank/DDBJ databases">
        <authorList>
            <person name="Brejova B."/>
        </authorList>
    </citation>
    <scope>NUCLEOTIDE SEQUENCE</scope>
</reference>
<accession>A0A9W4TYB0</accession>
<evidence type="ECO:0000256" key="4">
    <source>
        <dbReference type="ARBA" id="ARBA00022729"/>
    </source>
</evidence>
<dbReference type="Gene3D" id="1.10.287.410">
    <property type="match status" value="1"/>
</dbReference>
<comment type="similarity">
    <text evidence="1 7">Belongs to the peptidase S10 family.</text>
</comment>
<proteinExistence type="inferred from homology"/>
<evidence type="ECO:0000256" key="2">
    <source>
        <dbReference type="ARBA" id="ARBA00022645"/>
    </source>
</evidence>
<comment type="caution">
    <text evidence="9">The sequence shown here is derived from an EMBL/GenBank/DDBJ whole genome shotgun (WGS) entry which is preliminary data.</text>
</comment>
<keyword evidence="5 7" id="KW-0378">Hydrolase</keyword>
<dbReference type="InterPro" id="IPR001563">
    <property type="entry name" value="Peptidase_S10"/>
</dbReference>
<evidence type="ECO:0000256" key="1">
    <source>
        <dbReference type="ARBA" id="ARBA00009431"/>
    </source>
</evidence>
<keyword evidence="2 7" id="KW-0121">Carboxypeptidase</keyword>
<dbReference type="PROSITE" id="PS00131">
    <property type="entry name" value="CARBOXYPEPT_SER_SER"/>
    <property type="match status" value="1"/>
</dbReference>
<evidence type="ECO:0000313" key="10">
    <source>
        <dbReference type="Proteomes" id="UP001152885"/>
    </source>
</evidence>
<dbReference type="InterPro" id="IPR018202">
    <property type="entry name" value="Ser_caboxypep_ser_AS"/>
</dbReference>
<dbReference type="PANTHER" id="PTHR11802">
    <property type="entry name" value="SERINE PROTEASE FAMILY S10 SERINE CARBOXYPEPTIDASE"/>
    <property type="match status" value="1"/>
</dbReference>
<dbReference type="EC" id="3.4.16.-" evidence="7"/>
<dbReference type="AlphaFoldDB" id="A0A9W4TYB0"/>
<keyword evidence="10" id="KW-1185">Reference proteome</keyword>
<evidence type="ECO:0000256" key="7">
    <source>
        <dbReference type="RuleBase" id="RU361156"/>
    </source>
</evidence>
<keyword evidence="3 7" id="KW-0645">Protease</keyword>
<sequence>MRFLLFSLILSIVSALNLPNQVPFHLDFQSPIKELHSLKDQLSIETILDLESKWRQLELKHGKDQLLNKYNNFKHIHFSKDVKPSSYSINSEESHPEVLGFDTVKQISGYFEVEQLNKQYFFWFFESRNDPKNDPLIIWLNGGPGCSSMCGLSMELGPGLINSSLEIENNPFSWNNNASILFLDQPADVGFSKGGKIPFTTEEASVAFVNFVKTFLETYPEYSNLDLHIAGESYAGHYIPKFAHSVKQAHIDLKSVLIGNGITDPLNQWEKYADMGCGEGGIGQIYTNEECYDYPKQYESYKPIGELCYKYRNPIICFITSSYMPNFPQNTQNLNPYDSRIECKNGTSLCYEEIDWLNSYFNLPYVQESLNVEKEFIMCNSNVGLNFITDLSLPYHEYVKELLDDDVPVLIYAGDKDLVCDWLGNFNWVSKLNYTNHVEFEKSEFKDWTTLDGKHAGQVKNHEGFTFLRVFDSGHMVPKDSNKNALDMVNRWVKGDYAFSKSKSKN</sequence>
<protein>
    <recommendedName>
        <fullName evidence="7">Carboxypeptidase</fullName>
        <ecNumber evidence="7">3.4.16.-</ecNumber>
    </recommendedName>
</protein>
<dbReference type="EMBL" id="CANTUO010000004">
    <property type="protein sequence ID" value="CAI5759410.1"/>
    <property type="molecule type" value="Genomic_DNA"/>
</dbReference>
<feature type="signal peptide" evidence="8">
    <location>
        <begin position="1"/>
        <end position="15"/>
    </location>
</feature>
<evidence type="ECO:0000256" key="3">
    <source>
        <dbReference type="ARBA" id="ARBA00022670"/>
    </source>
</evidence>
<dbReference type="SUPFAM" id="SSF53474">
    <property type="entry name" value="alpha/beta-Hydrolases"/>
    <property type="match status" value="1"/>
</dbReference>
<dbReference type="GO" id="GO:0006508">
    <property type="term" value="P:proteolysis"/>
    <property type="evidence" value="ECO:0007669"/>
    <property type="project" value="UniProtKB-KW"/>
</dbReference>
<dbReference type="PANTHER" id="PTHR11802:SF113">
    <property type="entry name" value="SERINE CARBOXYPEPTIDASE CTSA-4.1"/>
    <property type="match status" value="1"/>
</dbReference>
<feature type="chain" id="PRO_5040831906" description="Carboxypeptidase" evidence="8">
    <location>
        <begin position="16"/>
        <end position="506"/>
    </location>
</feature>
<evidence type="ECO:0000256" key="6">
    <source>
        <dbReference type="ARBA" id="ARBA00023180"/>
    </source>
</evidence>
<name>A0A9W4TYB0_9ASCO</name>
<dbReference type="Pfam" id="PF00450">
    <property type="entry name" value="Peptidase_S10"/>
    <property type="match status" value="1"/>
</dbReference>
<dbReference type="OrthoDB" id="443318at2759"/>
<evidence type="ECO:0000256" key="8">
    <source>
        <dbReference type="SAM" id="SignalP"/>
    </source>
</evidence>
<dbReference type="GO" id="GO:0004185">
    <property type="term" value="F:serine-type carboxypeptidase activity"/>
    <property type="evidence" value="ECO:0007669"/>
    <property type="project" value="UniProtKB-UniRule"/>
</dbReference>
<dbReference type="Gene3D" id="3.40.50.1820">
    <property type="entry name" value="alpha/beta hydrolase"/>
    <property type="match status" value="1"/>
</dbReference>
<dbReference type="InterPro" id="IPR029058">
    <property type="entry name" value="AB_hydrolase_fold"/>
</dbReference>
<dbReference type="GO" id="GO:0000324">
    <property type="term" value="C:fungal-type vacuole"/>
    <property type="evidence" value="ECO:0007669"/>
    <property type="project" value="TreeGrafter"/>
</dbReference>
<keyword evidence="4 8" id="KW-0732">Signal</keyword>
<organism evidence="9 10">
    <name type="scientific">Candida verbasci</name>
    <dbReference type="NCBI Taxonomy" id="1227364"/>
    <lineage>
        <taxon>Eukaryota</taxon>
        <taxon>Fungi</taxon>
        <taxon>Dikarya</taxon>
        <taxon>Ascomycota</taxon>
        <taxon>Saccharomycotina</taxon>
        <taxon>Pichiomycetes</taxon>
        <taxon>Debaryomycetaceae</taxon>
        <taxon>Candida/Lodderomyces clade</taxon>
        <taxon>Candida</taxon>
    </lineage>
</organism>